<keyword evidence="2 9" id="KW-0479">Metal-binding</keyword>
<dbReference type="SUPFAM" id="SSF49329">
    <property type="entry name" value="Cu,Zn superoxide dismutase-like"/>
    <property type="match status" value="1"/>
</dbReference>
<feature type="signal peptide" evidence="10">
    <location>
        <begin position="1"/>
        <end position="30"/>
    </location>
</feature>
<dbReference type="CDD" id="cd00305">
    <property type="entry name" value="Cu-Zn_Superoxide_Dismutase"/>
    <property type="match status" value="1"/>
</dbReference>
<feature type="chain" id="PRO_5038958340" description="Superoxide dismutase [Cu-Zn]" evidence="10">
    <location>
        <begin position="31"/>
        <end position="208"/>
    </location>
</feature>
<keyword evidence="10" id="KW-0732">Signal</keyword>
<dbReference type="PANTHER" id="PTHR10003">
    <property type="entry name" value="SUPEROXIDE DISMUTASE CU-ZN -RELATED"/>
    <property type="match status" value="1"/>
</dbReference>
<dbReference type="InterPro" id="IPR001424">
    <property type="entry name" value="SOD_Cu_Zn_dom"/>
</dbReference>
<dbReference type="FunFam" id="2.60.40.200:FF:000003">
    <property type="entry name" value="Superoxide dismutase [Cu-Zn], chloroplastic"/>
    <property type="match status" value="1"/>
</dbReference>
<dbReference type="VEuPathDB" id="VectorBase:HLOH_061827"/>
<evidence type="ECO:0000313" key="12">
    <source>
        <dbReference type="EMBL" id="UZT55513.1"/>
    </source>
</evidence>
<evidence type="ECO:0000256" key="8">
    <source>
        <dbReference type="ARBA" id="ARBA00049204"/>
    </source>
</evidence>
<evidence type="ECO:0000256" key="6">
    <source>
        <dbReference type="ARBA" id="ARBA00023008"/>
    </source>
</evidence>
<name>A0A9E8G744_HAELO</name>
<organism evidence="12">
    <name type="scientific">Haemaphysalis longicornis</name>
    <name type="common">Bush tick</name>
    <dbReference type="NCBI Taxonomy" id="44386"/>
    <lineage>
        <taxon>Eukaryota</taxon>
        <taxon>Metazoa</taxon>
        <taxon>Ecdysozoa</taxon>
        <taxon>Arthropoda</taxon>
        <taxon>Chelicerata</taxon>
        <taxon>Arachnida</taxon>
        <taxon>Acari</taxon>
        <taxon>Parasitiformes</taxon>
        <taxon>Ixodida</taxon>
        <taxon>Ixodoidea</taxon>
        <taxon>Ixodidae</taxon>
        <taxon>Haemaphysalinae</taxon>
        <taxon>Haemaphysalis</taxon>
    </lineage>
</organism>
<accession>A0A9E8G744</accession>
<dbReference type="InterPro" id="IPR036423">
    <property type="entry name" value="SOD-like_Cu/Zn_dom_sf"/>
</dbReference>
<keyword evidence="7" id="KW-1015">Disulfide bond</keyword>
<keyword evidence="3 9" id="KW-0862">Zinc</keyword>
<comment type="cofactor">
    <cofactor evidence="9">
        <name>Zn(2+)</name>
        <dbReference type="ChEBI" id="CHEBI:29105"/>
    </cofactor>
    <text evidence="9">Binds 1 zinc ion per subunit.</text>
</comment>
<dbReference type="PRINTS" id="PR00068">
    <property type="entry name" value="CUZNDISMTASE"/>
</dbReference>
<dbReference type="InterPro" id="IPR024134">
    <property type="entry name" value="SOD_Cu/Zn_/chaperone"/>
</dbReference>
<comment type="cofactor">
    <cofactor evidence="9">
        <name>Cu cation</name>
        <dbReference type="ChEBI" id="CHEBI:23378"/>
    </cofactor>
    <text evidence="9">Binds 1 copper ion per subunit.</text>
</comment>
<keyword evidence="4" id="KW-0049">Antioxidant</keyword>
<proteinExistence type="evidence at transcript level"/>
<evidence type="ECO:0000256" key="1">
    <source>
        <dbReference type="ARBA" id="ARBA00010457"/>
    </source>
</evidence>
<dbReference type="PROSITE" id="PS00332">
    <property type="entry name" value="SOD_CU_ZN_2"/>
    <property type="match status" value="1"/>
</dbReference>
<dbReference type="EMBL" id="OM201745">
    <property type="protein sequence ID" value="UZT55513.1"/>
    <property type="molecule type" value="mRNA"/>
</dbReference>
<evidence type="ECO:0000256" key="4">
    <source>
        <dbReference type="ARBA" id="ARBA00022862"/>
    </source>
</evidence>
<evidence type="ECO:0000256" key="2">
    <source>
        <dbReference type="ARBA" id="ARBA00022723"/>
    </source>
</evidence>
<dbReference type="EC" id="1.15.1.1" evidence="9"/>
<comment type="similarity">
    <text evidence="1 9">Belongs to the Cu-Zn superoxide dismutase family.</text>
</comment>
<reference evidence="12" key="1">
    <citation type="submission" date="2022-01" db="EMBL/GenBank/DDBJ databases">
        <title>Haemaphysalis longicornis Superoxide dismutase genes.</title>
        <authorList>
            <person name="Wang T.T.X."/>
        </authorList>
    </citation>
    <scope>NUCLEOTIDE SEQUENCE</scope>
</reference>
<dbReference type="Gene3D" id="2.60.40.200">
    <property type="entry name" value="Superoxide dismutase, copper/zinc binding domain"/>
    <property type="match status" value="1"/>
</dbReference>
<comment type="function">
    <text evidence="9">Destroys radicals which are normally produced within the cells and which are toxic to biological systems.</text>
</comment>
<dbReference type="AlphaFoldDB" id="A0A9E8G744"/>
<keyword evidence="5 9" id="KW-0560">Oxidoreductase</keyword>
<dbReference type="Pfam" id="PF00080">
    <property type="entry name" value="Sod_Cu"/>
    <property type="match status" value="1"/>
</dbReference>
<keyword evidence="6 9" id="KW-0186">Copper</keyword>
<gene>
    <name evidence="12" type="primary">SOD7</name>
</gene>
<dbReference type="PROSITE" id="PS00087">
    <property type="entry name" value="SOD_CU_ZN_1"/>
    <property type="match status" value="1"/>
</dbReference>
<evidence type="ECO:0000256" key="9">
    <source>
        <dbReference type="RuleBase" id="RU000393"/>
    </source>
</evidence>
<dbReference type="GO" id="GO:0005507">
    <property type="term" value="F:copper ion binding"/>
    <property type="evidence" value="ECO:0007669"/>
    <property type="project" value="InterPro"/>
</dbReference>
<feature type="domain" description="Superoxide dismutase copper/zinc binding" evidence="11">
    <location>
        <begin position="51"/>
        <end position="179"/>
    </location>
</feature>
<evidence type="ECO:0000259" key="11">
    <source>
        <dbReference type="Pfam" id="PF00080"/>
    </source>
</evidence>
<evidence type="ECO:0000256" key="10">
    <source>
        <dbReference type="SAM" id="SignalP"/>
    </source>
</evidence>
<dbReference type="GO" id="GO:0004784">
    <property type="term" value="F:superoxide dismutase activity"/>
    <property type="evidence" value="ECO:0007669"/>
    <property type="project" value="UniProtKB-EC"/>
</dbReference>
<comment type="catalytic activity">
    <reaction evidence="8 9">
        <text>2 superoxide + 2 H(+) = H2O2 + O2</text>
        <dbReference type="Rhea" id="RHEA:20696"/>
        <dbReference type="ChEBI" id="CHEBI:15378"/>
        <dbReference type="ChEBI" id="CHEBI:15379"/>
        <dbReference type="ChEBI" id="CHEBI:16240"/>
        <dbReference type="ChEBI" id="CHEBI:18421"/>
        <dbReference type="EC" id="1.15.1.1"/>
    </reaction>
</comment>
<protein>
    <recommendedName>
        <fullName evidence="9">Superoxide dismutase [Cu-Zn]</fullName>
        <ecNumber evidence="9">1.15.1.1</ecNumber>
    </recommendedName>
</protein>
<evidence type="ECO:0000256" key="3">
    <source>
        <dbReference type="ARBA" id="ARBA00022833"/>
    </source>
</evidence>
<dbReference type="InterPro" id="IPR018152">
    <property type="entry name" value="SOD_Cu/Zn_BS"/>
</dbReference>
<sequence length="208" mass="22065">MPAAAKCCGWGANLCWSLLVLLCVLPAARTVERRAVCYAPGPVFMQLFLVQENIEHAVVISGDITGLKPGGEHGFHVHEYGDLTNGCNSTGGHFNPMNKDHGAPADRERHVGDLGNIKAETDGKARVFISDDMISLVGHHNILGRALVVHADKDDLGKGGTPASKTSGNAGARLACCVIGFVASSAWTRPDVRLLFAALVIGLLRHRV</sequence>
<evidence type="ECO:0000256" key="7">
    <source>
        <dbReference type="ARBA" id="ARBA00023157"/>
    </source>
</evidence>
<evidence type="ECO:0000256" key="5">
    <source>
        <dbReference type="ARBA" id="ARBA00023002"/>
    </source>
</evidence>